<dbReference type="SUPFAM" id="SSF53474">
    <property type="entry name" value="alpha/beta-Hydrolases"/>
    <property type="match status" value="1"/>
</dbReference>
<dbReference type="OrthoDB" id="9804993at2"/>
<name>A0A2S2CYN6_9PROT</name>
<reference evidence="2" key="1">
    <citation type="submission" date="2018-05" db="EMBL/GenBank/DDBJ databases">
        <title>Azospirillum thermophila sp. nov., a novel isolated from hot spring.</title>
        <authorList>
            <person name="Zhao Z."/>
        </authorList>
    </citation>
    <scope>NUCLEOTIDE SEQUENCE [LARGE SCALE GENOMIC DNA]</scope>
    <source>
        <strain evidence="2">CFH 70021</strain>
        <plasmid evidence="2">unnamed2</plasmid>
    </source>
</reference>
<evidence type="ECO:0000313" key="2">
    <source>
        <dbReference type="Proteomes" id="UP000245629"/>
    </source>
</evidence>
<dbReference type="InterPro" id="IPR029058">
    <property type="entry name" value="AB_hydrolase_fold"/>
</dbReference>
<gene>
    <name evidence="1" type="ORF">DEW08_26650</name>
</gene>
<organism evidence="1 2">
    <name type="scientific">Azospirillum thermophilum</name>
    <dbReference type="NCBI Taxonomy" id="2202148"/>
    <lineage>
        <taxon>Bacteria</taxon>
        <taxon>Pseudomonadati</taxon>
        <taxon>Pseudomonadota</taxon>
        <taxon>Alphaproteobacteria</taxon>
        <taxon>Rhodospirillales</taxon>
        <taxon>Azospirillaceae</taxon>
        <taxon>Azospirillum</taxon>
    </lineage>
</organism>
<sequence>MEVDHMHEVDAALLEASARYSFVLVPGLYDSGPEHWQSFWQNRHPFWLRIAQSNWNVPDIERWIGAIRRLLGRRSRPAILVGHSFGALASCCLATDRSHDIAGLMVVAPAEPSRFEAEDRVPDHALGVPAVVVASHTDPVMRFPRAVHWAGVWQAELVDLGEAGHINAEAGFGPWPYGLQVLRALVARIDAAAGGGAVPPEKAVPGFEP</sequence>
<dbReference type="Pfam" id="PF06821">
    <property type="entry name" value="Ser_hydrolase"/>
    <property type="match status" value="1"/>
</dbReference>
<accession>A0A2S2CYN6</accession>
<keyword evidence="1" id="KW-0614">Plasmid</keyword>
<dbReference type="Proteomes" id="UP000245629">
    <property type="component" value="Plasmid unnamed2"/>
</dbReference>
<dbReference type="KEGG" id="azz:DEW08_26650"/>
<dbReference type="GO" id="GO:0016787">
    <property type="term" value="F:hydrolase activity"/>
    <property type="evidence" value="ECO:0007669"/>
    <property type="project" value="UniProtKB-KW"/>
</dbReference>
<dbReference type="Gene3D" id="3.40.50.1820">
    <property type="entry name" value="alpha/beta hydrolase"/>
    <property type="match status" value="1"/>
</dbReference>
<keyword evidence="2" id="KW-1185">Reference proteome</keyword>
<geneLocation type="plasmid" evidence="1 2">
    <name>unnamed2</name>
</geneLocation>
<evidence type="ECO:0000313" key="1">
    <source>
        <dbReference type="EMBL" id="AWK89588.1"/>
    </source>
</evidence>
<dbReference type="AlphaFoldDB" id="A0A2S2CYN6"/>
<dbReference type="RefSeq" id="WP_109333031.1">
    <property type="nucleotide sequence ID" value="NZ_CP029357.1"/>
</dbReference>
<dbReference type="EMBL" id="CP029357">
    <property type="protein sequence ID" value="AWK89588.1"/>
    <property type="molecule type" value="Genomic_DNA"/>
</dbReference>
<dbReference type="InterPro" id="IPR010662">
    <property type="entry name" value="RBBP9/YdeN"/>
</dbReference>
<proteinExistence type="predicted"/>
<protein>
    <submittedName>
        <fullName evidence="1">Alpha/beta hydrolase</fullName>
    </submittedName>
</protein>
<keyword evidence="1" id="KW-0378">Hydrolase</keyword>